<proteinExistence type="predicted"/>
<protein>
    <submittedName>
        <fullName evidence="2">Helix-turn-helix protein</fullName>
    </submittedName>
</protein>
<name>A0A8S5RLR8_9VIRU</name>
<dbReference type="Pfam" id="PF01381">
    <property type="entry name" value="HTH_3"/>
    <property type="match status" value="1"/>
</dbReference>
<dbReference type="GO" id="GO:0003677">
    <property type="term" value="F:DNA binding"/>
    <property type="evidence" value="ECO:0007669"/>
    <property type="project" value="InterPro"/>
</dbReference>
<dbReference type="EMBL" id="BK059114">
    <property type="protein sequence ID" value="DAE31932.1"/>
    <property type="molecule type" value="Genomic_DNA"/>
</dbReference>
<organism evidence="2">
    <name type="scientific">virus sp. ctReX5</name>
    <dbReference type="NCBI Taxonomy" id="2825818"/>
    <lineage>
        <taxon>Viruses</taxon>
    </lineage>
</organism>
<feature type="domain" description="HTH cro/C1-type" evidence="1">
    <location>
        <begin position="7"/>
        <end position="59"/>
    </location>
</feature>
<dbReference type="InterPro" id="IPR001387">
    <property type="entry name" value="Cro/C1-type_HTH"/>
</dbReference>
<sequence>MYERYCKLRDLKGLNDSEVAKYGGFPKSTFSDWKKGKSCPKLFKLVKIAECLDCSLDYLVTGKEHHSVVEEATKDLALSKMDSRIKDYALKLSKLSDKEQENIMNLIDMMYENTQNKLN</sequence>
<dbReference type="PROSITE" id="PS50943">
    <property type="entry name" value="HTH_CROC1"/>
    <property type="match status" value="1"/>
</dbReference>
<dbReference type="CDD" id="cd00093">
    <property type="entry name" value="HTH_XRE"/>
    <property type="match status" value="1"/>
</dbReference>
<reference evidence="2" key="1">
    <citation type="journal article" date="2021" name="Proc. Natl. Acad. Sci. U.S.A.">
        <title>A Catalog of Tens of Thousands of Viruses from Human Metagenomes Reveals Hidden Associations with Chronic Diseases.</title>
        <authorList>
            <person name="Tisza M.J."/>
            <person name="Buck C.B."/>
        </authorList>
    </citation>
    <scope>NUCLEOTIDE SEQUENCE</scope>
    <source>
        <strain evidence="2">CtReX5</strain>
    </source>
</reference>
<dbReference type="Gene3D" id="1.10.260.40">
    <property type="entry name" value="lambda repressor-like DNA-binding domains"/>
    <property type="match status" value="1"/>
</dbReference>
<dbReference type="InterPro" id="IPR010982">
    <property type="entry name" value="Lambda_DNA-bd_dom_sf"/>
</dbReference>
<accession>A0A8S5RLR8</accession>
<evidence type="ECO:0000313" key="2">
    <source>
        <dbReference type="EMBL" id="DAE31932.1"/>
    </source>
</evidence>
<evidence type="ECO:0000259" key="1">
    <source>
        <dbReference type="PROSITE" id="PS50943"/>
    </source>
</evidence>
<dbReference type="SUPFAM" id="SSF47413">
    <property type="entry name" value="lambda repressor-like DNA-binding domains"/>
    <property type="match status" value="1"/>
</dbReference>
<dbReference type="SMART" id="SM00530">
    <property type="entry name" value="HTH_XRE"/>
    <property type="match status" value="1"/>
</dbReference>